<dbReference type="AlphaFoldDB" id="A0A6B2FX51"/>
<dbReference type="PANTHER" id="PTHR15574">
    <property type="entry name" value="WD REPEAT DOMAIN-CONTAINING FAMILY"/>
    <property type="match status" value="1"/>
</dbReference>
<dbReference type="SMART" id="SM00320">
    <property type="entry name" value="WD40"/>
    <property type="match status" value="1"/>
</dbReference>
<proteinExistence type="predicted"/>
<dbReference type="GO" id="GO:0080008">
    <property type="term" value="C:Cul4-RING E3 ubiquitin ligase complex"/>
    <property type="evidence" value="ECO:0007669"/>
    <property type="project" value="TreeGrafter"/>
</dbReference>
<accession>A0A6B2FX51</accession>
<dbReference type="GO" id="GO:0005737">
    <property type="term" value="C:cytoplasm"/>
    <property type="evidence" value="ECO:0007669"/>
    <property type="project" value="TreeGrafter"/>
</dbReference>
<dbReference type="InterPro" id="IPR045151">
    <property type="entry name" value="DCAF8"/>
</dbReference>
<dbReference type="Pfam" id="PF00400">
    <property type="entry name" value="WD40"/>
    <property type="match status" value="1"/>
</dbReference>
<dbReference type="InterPro" id="IPR015943">
    <property type="entry name" value="WD40/YVTN_repeat-like_dom_sf"/>
</dbReference>
<dbReference type="InterPro" id="IPR001680">
    <property type="entry name" value="WD40_rpt"/>
</dbReference>
<protein>
    <submittedName>
        <fullName evidence="3">DDB1-and CUL4-associated factor 6 (Trinotate prediction)</fullName>
    </submittedName>
</protein>
<evidence type="ECO:0000256" key="1">
    <source>
        <dbReference type="ARBA" id="ARBA00022574"/>
    </source>
</evidence>
<reference evidence="3" key="1">
    <citation type="submission" date="2018-11" db="EMBL/GenBank/DDBJ databases">
        <title>Myxobolus squamalis genome and transcriptome.</title>
        <authorList>
            <person name="Yahalomi D."/>
            <person name="Atkinson S.D."/>
            <person name="Neuhof M."/>
            <person name="Chang E.S."/>
            <person name="Philippe H."/>
            <person name="Cartwright P."/>
            <person name="Bartholomew J.L."/>
            <person name="Huchon D."/>
        </authorList>
    </citation>
    <scope>NUCLEOTIDE SEQUENCE</scope>
    <source>
        <strain evidence="3">71B08</strain>
        <tissue evidence="3">Whole</tissue>
    </source>
</reference>
<keyword evidence="1" id="KW-0853">WD repeat</keyword>
<evidence type="ECO:0000313" key="3">
    <source>
        <dbReference type="EMBL" id="NDJ96088.1"/>
    </source>
</evidence>
<name>A0A6B2FX51_MYXSQ</name>
<evidence type="ECO:0000256" key="2">
    <source>
        <dbReference type="ARBA" id="ARBA00022737"/>
    </source>
</evidence>
<keyword evidence="2" id="KW-0677">Repeat</keyword>
<sequence>MLKEAIFWGKNYLVAGSDCGHVFIWNRETDKVVQLLSGDTHIVNSLDHHPELPILACSGIDNTIKIFSPDVYSPTPQDEINRTISLNQRLLQNNQDFDISSADITIIFPLGED</sequence>
<organism evidence="3">
    <name type="scientific">Myxobolus squamalis</name>
    <name type="common">Myxosporean</name>
    <dbReference type="NCBI Taxonomy" id="59785"/>
    <lineage>
        <taxon>Eukaryota</taxon>
        <taxon>Metazoa</taxon>
        <taxon>Cnidaria</taxon>
        <taxon>Myxozoa</taxon>
        <taxon>Myxosporea</taxon>
        <taxon>Bivalvulida</taxon>
        <taxon>Platysporina</taxon>
        <taxon>Myxobolidae</taxon>
        <taxon>Myxobolus</taxon>
    </lineage>
</organism>
<dbReference type="Gene3D" id="2.130.10.10">
    <property type="entry name" value="YVTN repeat-like/Quinoprotein amine dehydrogenase"/>
    <property type="match status" value="1"/>
</dbReference>
<dbReference type="InterPro" id="IPR036322">
    <property type="entry name" value="WD40_repeat_dom_sf"/>
</dbReference>
<dbReference type="SUPFAM" id="SSF50978">
    <property type="entry name" value="WD40 repeat-like"/>
    <property type="match status" value="1"/>
</dbReference>
<dbReference type="EMBL" id="GHBR01000550">
    <property type="protein sequence ID" value="NDJ96088.1"/>
    <property type="molecule type" value="Transcribed_RNA"/>
</dbReference>